<dbReference type="PANTHER" id="PTHR45913:SF5">
    <property type="entry name" value="GENERAL TRANSCRIPTION FACTOR II-I REPEAT DOMAIN-CONTAINING PROTEIN 2A-LIKE PROTEIN"/>
    <property type="match status" value="1"/>
</dbReference>
<dbReference type="InterPro" id="IPR040647">
    <property type="entry name" value="SPIN-DOC_Znf-C2H2"/>
</dbReference>
<dbReference type="Proteomes" id="UP000475862">
    <property type="component" value="Unassembled WGS sequence"/>
</dbReference>
<sequence length="583" mass="68785">MSQNKKRKIDYECRVFNDNWSLSYFFIEHHNKAMCLICYETVAVIKEFNIKRHYESKHQGKYVNCKGNVRFSLLEKFKQNLKNEEVSNLFEKQNRGKEEIIRASYEVANLISRENKSFSDGDFVKKCILASVKEIIPEKMSVFENISLSRHTITRRVEDIEGDLMSQLQIKSKTGIDTDYNITEELASLESISGTTTGADIFEKVNSCLTNLGLTWEKLCSITTDGAPNMVGRNTGLIGRITELTTSKMFETPIFLHCIIHQQSLYGKIMNLEHVMKVVTKTVNFIRSHGLKHRQFVEFLNEIESEHKDVLYHNQVRWLSRGKVLKRFFDLRREIHIFMIEKNKPVEEFENEEWIWDLAFLTDISARLNELNLKLQKQSKTIFEFINDVKSFEIKLQLFKNQILKQNCLHFKTCQEIKFNYPTTDVPTNHFMNMLKQLSVEFENRFQDFKSHMISFRLVENPFQSDENEVQETIQLELIDLKTNNHKKDLYKEITEKNTNLIHFYKTLPDDFSKIKELSMRIFTLFGSTYICELTFSRMNYAKCSERSRLTDEHLHSILRIGVTHFTPNIEKLVKEKQAQISH</sequence>
<feature type="domain" description="SPIN-DOC-like zinc-finger" evidence="1">
    <location>
        <begin position="18"/>
        <end position="60"/>
    </location>
</feature>
<name>A0A6G0TAJ9_APHGL</name>
<gene>
    <name evidence="2" type="ORF">AGLY_011965</name>
</gene>
<proteinExistence type="predicted"/>
<keyword evidence="3" id="KW-1185">Reference proteome</keyword>
<dbReference type="InterPro" id="IPR012337">
    <property type="entry name" value="RNaseH-like_sf"/>
</dbReference>
<dbReference type="SUPFAM" id="SSF53098">
    <property type="entry name" value="Ribonuclease H-like"/>
    <property type="match status" value="1"/>
</dbReference>
<organism evidence="2 3">
    <name type="scientific">Aphis glycines</name>
    <name type="common">Soybean aphid</name>
    <dbReference type="NCBI Taxonomy" id="307491"/>
    <lineage>
        <taxon>Eukaryota</taxon>
        <taxon>Metazoa</taxon>
        <taxon>Ecdysozoa</taxon>
        <taxon>Arthropoda</taxon>
        <taxon>Hexapoda</taxon>
        <taxon>Insecta</taxon>
        <taxon>Pterygota</taxon>
        <taxon>Neoptera</taxon>
        <taxon>Paraneoptera</taxon>
        <taxon>Hemiptera</taxon>
        <taxon>Sternorrhyncha</taxon>
        <taxon>Aphidomorpha</taxon>
        <taxon>Aphidoidea</taxon>
        <taxon>Aphididae</taxon>
        <taxon>Aphidini</taxon>
        <taxon>Aphis</taxon>
        <taxon>Aphis</taxon>
    </lineage>
</organism>
<dbReference type="OrthoDB" id="6609155at2759"/>
<reference evidence="2 3" key="1">
    <citation type="submission" date="2019-08" db="EMBL/GenBank/DDBJ databases">
        <title>The genome of the soybean aphid Biotype 1, its phylome, world population structure and adaptation to the North American continent.</title>
        <authorList>
            <person name="Giordano R."/>
            <person name="Donthu R.K."/>
            <person name="Hernandez A.G."/>
            <person name="Wright C.L."/>
            <person name="Zimin A.V."/>
        </authorList>
    </citation>
    <scope>NUCLEOTIDE SEQUENCE [LARGE SCALE GENOMIC DNA]</scope>
    <source>
        <tissue evidence="2">Whole aphids</tissue>
    </source>
</reference>
<evidence type="ECO:0000259" key="1">
    <source>
        <dbReference type="Pfam" id="PF18658"/>
    </source>
</evidence>
<evidence type="ECO:0000313" key="2">
    <source>
        <dbReference type="EMBL" id="KAE9529169.1"/>
    </source>
</evidence>
<dbReference type="AlphaFoldDB" id="A0A6G0TAJ9"/>
<accession>A0A6G0TAJ9</accession>
<protein>
    <recommendedName>
        <fullName evidence="1">SPIN-DOC-like zinc-finger domain-containing protein</fullName>
    </recommendedName>
</protein>
<evidence type="ECO:0000313" key="3">
    <source>
        <dbReference type="Proteomes" id="UP000475862"/>
    </source>
</evidence>
<dbReference type="PANTHER" id="PTHR45913">
    <property type="entry name" value="EPM2A-INTERACTING PROTEIN 1"/>
    <property type="match status" value="1"/>
</dbReference>
<dbReference type="EMBL" id="VYZN01000046">
    <property type="protein sequence ID" value="KAE9529169.1"/>
    <property type="molecule type" value="Genomic_DNA"/>
</dbReference>
<dbReference type="Pfam" id="PF18658">
    <property type="entry name" value="zf-C2H2_12"/>
    <property type="match status" value="1"/>
</dbReference>
<comment type="caution">
    <text evidence="2">The sequence shown here is derived from an EMBL/GenBank/DDBJ whole genome shotgun (WGS) entry which is preliminary data.</text>
</comment>